<gene>
    <name evidence="9" type="ORF">J1605_008237</name>
</gene>
<keyword evidence="6 8" id="KW-0482">Metalloprotease</keyword>
<evidence type="ECO:0000256" key="8">
    <source>
        <dbReference type="RuleBase" id="RU366077"/>
    </source>
</evidence>
<reference evidence="9 10" key="1">
    <citation type="submission" date="2022-11" db="EMBL/GenBank/DDBJ databases">
        <title>Whole genome sequence of Eschrichtius robustus ER-17-0199.</title>
        <authorList>
            <person name="Bruniche-Olsen A."/>
            <person name="Black A.N."/>
            <person name="Fields C.J."/>
            <person name="Walden K."/>
            <person name="Dewoody J.A."/>
        </authorList>
    </citation>
    <scope>NUCLEOTIDE SEQUENCE [LARGE SCALE GENOMIC DNA]</scope>
    <source>
        <strain evidence="9">ER-17-0199</strain>
        <tissue evidence="9">Blubber</tissue>
    </source>
</reference>
<dbReference type="SUPFAM" id="SSF55486">
    <property type="entry name" value="Metalloproteases ('zincins'), catalytic domain"/>
    <property type="match status" value="1"/>
</dbReference>
<accession>A0AB34GYT1</accession>
<dbReference type="PANTHER" id="PTHR10942">
    <property type="entry name" value="LEISHMANOLYSIN-LIKE PEPTIDASE"/>
    <property type="match status" value="1"/>
</dbReference>
<dbReference type="Proteomes" id="UP001159641">
    <property type="component" value="Unassembled WGS sequence"/>
</dbReference>
<dbReference type="EC" id="3.4.24.-" evidence="8"/>
<evidence type="ECO:0000256" key="7">
    <source>
        <dbReference type="ARBA" id="ARBA00039717"/>
    </source>
</evidence>
<dbReference type="PANTHER" id="PTHR10942:SF0">
    <property type="entry name" value="LEISHMANOLYSIN-LIKE PEPTIDASE"/>
    <property type="match status" value="1"/>
</dbReference>
<protein>
    <recommendedName>
        <fullName evidence="7 8">Leishmanolysin-like peptidase</fullName>
        <ecNumber evidence="8">3.4.24.-</ecNumber>
    </recommendedName>
</protein>
<keyword evidence="3 8" id="KW-0479">Metal-binding</keyword>
<comment type="similarity">
    <text evidence="1 8">Belongs to the peptidase M8 family.</text>
</comment>
<comment type="cofactor">
    <cofactor evidence="8">
        <name>Zn(2+)</name>
        <dbReference type="ChEBI" id="CHEBI:29105"/>
    </cofactor>
    <text evidence="8">Binds 1 zinc ion per subunit.</text>
</comment>
<dbReference type="FunFam" id="2.10.55.10:FF:000001">
    <property type="entry name" value="Leishmanolysin like peptidase"/>
    <property type="match status" value="1"/>
</dbReference>
<keyword evidence="4 8" id="KW-0378">Hydrolase</keyword>
<dbReference type="Pfam" id="PF01457">
    <property type="entry name" value="Peptidase_M8"/>
    <property type="match status" value="1"/>
</dbReference>
<evidence type="ECO:0000256" key="3">
    <source>
        <dbReference type="ARBA" id="ARBA00022723"/>
    </source>
</evidence>
<dbReference type="GO" id="GO:0004222">
    <property type="term" value="F:metalloendopeptidase activity"/>
    <property type="evidence" value="ECO:0007669"/>
    <property type="project" value="UniProtKB-UniRule"/>
</dbReference>
<dbReference type="GO" id="GO:0016020">
    <property type="term" value="C:membrane"/>
    <property type="evidence" value="ECO:0007669"/>
    <property type="project" value="InterPro"/>
</dbReference>
<name>A0AB34GYT1_ESCRO</name>
<evidence type="ECO:0000256" key="1">
    <source>
        <dbReference type="ARBA" id="ARBA00005860"/>
    </source>
</evidence>
<keyword evidence="2 8" id="KW-0645">Protease</keyword>
<organism evidence="9 10">
    <name type="scientific">Eschrichtius robustus</name>
    <name type="common">California gray whale</name>
    <name type="synonym">Eschrichtius gibbosus</name>
    <dbReference type="NCBI Taxonomy" id="9764"/>
    <lineage>
        <taxon>Eukaryota</taxon>
        <taxon>Metazoa</taxon>
        <taxon>Chordata</taxon>
        <taxon>Craniata</taxon>
        <taxon>Vertebrata</taxon>
        <taxon>Euteleostomi</taxon>
        <taxon>Mammalia</taxon>
        <taxon>Eutheria</taxon>
        <taxon>Laurasiatheria</taxon>
        <taxon>Artiodactyla</taxon>
        <taxon>Whippomorpha</taxon>
        <taxon>Cetacea</taxon>
        <taxon>Mysticeti</taxon>
        <taxon>Eschrichtiidae</taxon>
        <taxon>Eschrichtius</taxon>
    </lineage>
</organism>
<dbReference type="GO" id="GO:0005737">
    <property type="term" value="C:cytoplasm"/>
    <property type="evidence" value="ECO:0007669"/>
    <property type="project" value="TreeGrafter"/>
</dbReference>
<dbReference type="EMBL" id="JAIQCJ010002048">
    <property type="protein sequence ID" value="KAJ8784393.1"/>
    <property type="molecule type" value="Genomic_DNA"/>
</dbReference>
<evidence type="ECO:0000256" key="6">
    <source>
        <dbReference type="ARBA" id="ARBA00023049"/>
    </source>
</evidence>
<evidence type="ECO:0000313" key="10">
    <source>
        <dbReference type="Proteomes" id="UP001159641"/>
    </source>
</evidence>
<dbReference type="GO" id="GO:0046872">
    <property type="term" value="F:metal ion binding"/>
    <property type="evidence" value="ECO:0007669"/>
    <property type="project" value="UniProtKB-KW"/>
</dbReference>
<evidence type="ECO:0000256" key="2">
    <source>
        <dbReference type="ARBA" id="ARBA00022670"/>
    </source>
</evidence>
<sequence length="136" mass="15872">MTKDKNNIFNTSTHHQSLIPWCFIFVYRRQMLSPYCNTLRSNPLQLTCRQDQRAVAVCNLQKFPKPLPQEYQYFDELSGVPAEDLPYYGGSVEIADYCPFSQEFSWHLSGEYQRSSDCRVLENQPGFKDFIPLSIS</sequence>
<comment type="caution">
    <text evidence="9">The sequence shown here is derived from an EMBL/GenBank/DDBJ whole genome shotgun (WGS) entry which is preliminary data.</text>
</comment>
<keyword evidence="5 8" id="KW-0862">Zinc</keyword>
<dbReference type="Gene3D" id="2.10.55.10">
    <property type="entry name" value="Leishmanolysin domain 3"/>
    <property type="match status" value="1"/>
</dbReference>
<evidence type="ECO:0000256" key="4">
    <source>
        <dbReference type="ARBA" id="ARBA00022801"/>
    </source>
</evidence>
<dbReference type="GO" id="GO:0006508">
    <property type="term" value="P:proteolysis"/>
    <property type="evidence" value="ECO:0007669"/>
    <property type="project" value="UniProtKB-KW"/>
</dbReference>
<proteinExistence type="inferred from homology"/>
<keyword evidence="10" id="KW-1185">Reference proteome</keyword>
<dbReference type="GO" id="GO:0007155">
    <property type="term" value="P:cell adhesion"/>
    <property type="evidence" value="ECO:0007669"/>
    <property type="project" value="InterPro"/>
</dbReference>
<dbReference type="InterPro" id="IPR001577">
    <property type="entry name" value="Peptidase_M8"/>
</dbReference>
<evidence type="ECO:0000313" key="9">
    <source>
        <dbReference type="EMBL" id="KAJ8784393.1"/>
    </source>
</evidence>
<dbReference type="AlphaFoldDB" id="A0AB34GYT1"/>
<evidence type="ECO:0000256" key="5">
    <source>
        <dbReference type="ARBA" id="ARBA00022833"/>
    </source>
</evidence>